<dbReference type="InterPro" id="IPR015712">
    <property type="entry name" value="DNA-dir_RNA_pol_su2"/>
</dbReference>
<evidence type="ECO:0000256" key="5">
    <source>
        <dbReference type="ARBA" id="ARBA00022695"/>
    </source>
</evidence>
<dbReference type="GO" id="GO:0032549">
    <property type="term" value="F:ribonucleoside binding"/>
    <property type="evidence" value="ECO:0007669"/>
    <property type="project" value="InterPro"/>
</dbReference>
<dbReference type="InterPro" id="IPR007120">
    <property type="entry name" value="DNA-dir_RNAP_su2_dom"/>
</dbReference>
<dbReference type="Gene3D" id="3.90.1110.10">
    <property type="entry name" value="RNA polymerase Rpb2, domain 2"/>
    <property type="match status" value="1"/>
</dbReference>
<evidence type="ECO:0000256" key="10">
    <source>
        <dbReference type="ARBA" id="ARBA00023242"/>
    </source>
</evidence>
<comment type="similarity">
    <text evidence="2 12">Belongs to the RNA polymerase beta chain family.</text>
</comment>
<proteinExistence type="inferred from homology"/>
<dbReference type="Gene3D" id="2.40.270.10">
    <property type="entry name" value="DNA-directed RNA polymerase, subunit 2, domain 6"/>
    <property type="match status" value="1"/>
</dbReference>
<dbReference type="CDD" id="cd00653">
    <property type="entry name" value="RNA_pol_B_RPB2"/>
    <property type="match status" value="1"/>
</dbReference>
<feature type="domain" description="RNA polymerase Rpb2" evidence="19">
    <location>
        <begin position="500"/>
        <end position="561"/>
    </location>
</feature>
<evidence type="ECO:0000256" key="13">
    <source>
        <dbReference type="RuleBase" id="RU363031"/>
    </source>
</evidence>
<keyword evidence="4 13" id="KW-0808">Transferase</keyword>
<protein>
    <recommendedName>
        <fullName evidence="13">DNA-directed RNA polymerase subunit beta</fullName>
        <ecNumber evidence="13">2.7.7.6</ecNumber>
    </recommendedName>
</protein>
<dbReference type="InterPro" id="IPR037034">
    <property type="entry name" value="RNA_pol_Rpb2_2_sf"/>
</dbReference>
<dbReference type="Pfam" id="PF04565">
    <property type="entry name" value="RNA_pol_Rpb2_3"/>
    <property type="match status" value="1"/>
</dbReference>
<reference evidence="21" key="1">
    <citation type="submission" date="2020-11" db="EMBL/GenBank/DDBJ databases">
        <authorList>
            <consortium name="DOE Joint Genome Institute"/>
            <person name="Ahrendt S."/>
            <person name="Riley R."/>
            <person name="Andreopoulos W."/>
            <person name="LaButti K."/>
            <person name="Pangilinan J."/>
            <person name="Ruiz-duenas F.J."/>
            <person name="Barrasa J.M."/>
            <person name="Sanchez-Garcia M."/>
            <person name="Camarero S."/>
            <person name="Miyauchi S."/>
            <person name="Serrano A."/>
            <person name="Linde D."/>
            <person name="Babiker R."/>
            <person name="Drula E."/>
            <person name="Ayuso-Fernandez I."/>
            <person name="Pacheco R."/>
            <person name="Padilla G."/>
            <person name="Ferreira P."/>
            <person name="Barriuso J."/>
            <person name="Kellner H."/>
            <person name="Castanera R."/>
            <person name="Alfaro M."/>
            <person name="Ramirez L."/>
            <person name="Pisabarro A.G."/>
            <person name="Kuo A."/>
            <person name="Tritt A."/>
            <person name="Lipzen A."/>
            <person name="He G."/>
            <person name="Yan M."/>
            <person name="Ng V."/>
            <person name="Cullen D."/>
            <person name="Martin F."/>
            <person name="Rosso M.-N."/>
            <person name="Henrissat B."/>
            <person name="Hibbett D."/>
            <person name="Martinez A.T."/>
            <person name="Grigoriev I.V."/>
        </authorList>
    </citation>
    <scope>NUCLEOTIDE SEQUENCE</scope>
    <source>
        <strain evidence="21">AH 44721</strain>
    </source>
</reference>
<keyword evidence="8" id="KW-0862">Zinc</keyword>
<evidence type="ECO:0000259" key="17">
    <source>
        <dbReference type="Pfam" id="PF04563"/>
    </source>
</evidence>
<dbReference type="Gene3D" id="3.90.1100.10">
    <property type="match status" value="2"/>
</dbReference>
<dbReference type="Gene3D" id="2.40.50.150">
    <property type="match status" value="1"/>
</dbReference>
<keyword evidence="10" id="KW-0539">Nucleus</keyword>
<dbReference type="Pfam" id="PF04561">
    <property type="entry name" value="RNA_pol_Rpb2_2"/>
    <property type="match status" value="1"/>
</dbReference>
<keyword evidence="9 13" id="KW-0804">Transcription</keyword>
<gene>
    <name evidence="21" type="ORF">CPB84DRAFT_1745782</name>
</gene>
<dbReference type="Pfam" id="PF00562">
    <property type="entry name" value="RNA_pol_Rpb2_6"/>
    <property type="match status" value="1"/>
</dbReference>
<dbReference type="FunFam" id="2.40.270.10:FF:000006">
    <property type="entry name" value="DNA-directed RNA polymerase subunit beta"/>
    <property type="match status" value="1"/>
</dbReference>
<dbReference type="InterPro" id="IPR007641">
    <property type="entry name" value="RNA_pol_Rpb2_7"/>
</dbReference>
<feature type="domain" description="DNA-directed RNA polymerase subunit 2 hybrid-binding" evidence="14">
    <location>
        <begin position="629"/>
        <end position="1000"/>
    </location>
</feature>
<evidence type="ECO:0000259" key="20">
    <source>
        <dbReference type="Pfam" id="PF04567"/>
    </source>
</evidence>
<evidence type="ECO:0000256" key="3">
    <source>
        <dbReference type="ARBA" id="ARBA00022478"/>
    </source>
</evidence>
<dbReference type="PANTHER" id="PTHR20856">
    <property type="entry name" value="DNA-DIRECTED RNA POLYMERASE I SUBUNIT 2"/>
    <property type="match status" value="1"/>
</dbReference>
<dbReference type="Proteomes" id="UP000724874">
    <property type="component" value="Unassembled WGS sequence"/>
</dbReference>
<dbReference type="GO" id="GO:0008270">
    <property type="term" value="F:zinc ion binding"/>
    <property type="evidence" value="ECO:0007669"/>
    <property type="project" value="UniProtKB-KW"/>
</dbReference>
<evidence type="ECO:0000256" key="7">
    <source>
        <dbReference type="ARBA" id="ARBA00022771"/>
    </source>
</evidence>
<dbReference type="GO" id="GO:0000428">
    <property type="term" value="C:DNA-directed RNA polymerase complex"/>
    <property type="evidence" value="ECO:0007669"/>
    <property type="project" value="UniProtKB-KW"/>
</dbReference>
<dbReference type="PROSITE" id="PS01166">
    <property type="entry name" value="RNA_POL_BETA"/>
    <property type="match status" value="1"/>
</dbReference>
<keyword evidence="5 13" id="KW-0548">Nucleotidyltransferase</keyword>
<keyword evidence="7" id="KW-0863">Zinc-finger</keyword>
<dbReference type="FunFam" id="3.90.1100.10:FF:000009">
    <property type="entry name" value="DNA-directed RNA polymerase subunit beta"/>
    <property type="match status" value="1"/>
</dbReference>
<dbReference type="Pfam" id="PF04566">
    <property type="entry name" value="RNA_pol_Rpb2_4"/>
    <property type="match status" value="1"/>
</dbReference>
<evidence type="ECO:0000256" key="9">
    <source>
        <dbReference type="ARBA" id="ARBA00023163"/>
    </source>
</evidence>
<dbReference type="InterPro" id="IPR007121">
    <property type="entry name" value="RNA_pol_bsu_CS"/>
</dbReference>
<dbReference type="Pfam" id="PF04563">
    <property type="entry name" value="RNA_pol_Rpb2_1"/>
    <property type="match status" value="1"/>
</dbReference>
<dbReference type="InterPro" id="IPR014724">
    <property type="entry name" value="RNA_pol_RPB2_OB-fold"/>
</dbReference>
<dbReference type="SUPFAM" id="SSF64484">
    <property type="entry name" value="beta and beta-prime subunits of DNA dependent RNA-polymerase"/>
    <property type="match status" value="1"/>
</dbReference>
<name>A0A9P5TP71_GYMJU</name>
<evidence type="ECO:0000313" key="21">
    <source>
        <dbReference type="EMBL" id="KAF8904779.1"/>
    </source>
</evidence>
<evidence type="ECO:0000256" key="12">
    <source>
        <dbReference type="RuleBase" id="RU000434"/>
    </source>
</evidence>
<dbReference type="FunFam" id="3.90.1800.10:FF:000003">
    <property type="entry name" value="DNA-directed RNA polymerase subunit beta"/>
    <property type="match status" value="1"/>
</dbReference>
<sequence length="1092" mass="122415">MQDEENEWEELNKKNWKGLGLTDPIKTVEDKWLLLPAFLKVKGLVKQHIDSFNYFVDTDIKNIVKANNKVTSDVDPRFWLKYTDINVGFPDRNEESAIDKRVTPNECRLRDITYSAPIIVTIQYTRGKQIVQRNVNIGRLPIMLRSSKCVLTNRNEDQLARMIECPLDPGGYFIVKGTEKVILVQEQLSKNRIIVEIDHTKGIVQASCTSSTHGGLKSKTYVATKKGKIYLRHNSIHEDLGVFTRHQALEWIGTRVKVNRRVMGPRRPAWEEALEALATIVLAHVPVTGLDFRAKAIFVATMTRRVLMAMDDESMVDDRDYVGNKRLELAGQLLALLFEDLFKTYNSNLKIAIDKDLRIRRLQHHAHAGRPPHLGFVRAISTGNWSLKRFKMERAGVTHVLSRLSFISALGMMTRISSQFEKTRKVSGPRALQPSQWGVLCPSDTPEGEACGLVKNLALMTHITTDVEEEPITRLAFMLGVEDISLSTGTEIYAPHTFVVNVNGSIIGITRHAPKFVSQFRRLRRARKFSEFVSIYTNTHHRTVHIASDGGRICRPAIIVEDGRPKVTSEHIKLLKKGKATFEDFLQKGLVEYLDVNEENDTYIALYESDIIPSTTHLEIEPFTLLGAVAGLIPYPHHNQSPRNTYQCAMGKQAIGAIAYNQFNRIDTLLYLSVYPQQPMVKTKTIELVGYDKLPAGQNATVAVMSYSGYDIEDALILNRASLDRGYGRCQVLRKNATLVRKYPNGTFDRLADAPVDENGQVAKKYDIIQFDGLAGVGERVDPGDVYVNKQSPSNATDNTFTGQAASVPYRNTPLSYKSPVAGQIDKVMISDTENDQTLIKVLIRQTRRPELGDKFSSRHGQKGVCGLIVNQEDMPFNDQGINPDTIMNPHGFPSRMTVGKMIELLAGKAGVLTGKLQYGTAFGGSKVEDMSRILVENGFSYAGKDMLTSGITGEPLEAYVYFGPIYYQKLKHMVMDKMHARARGPRATLTRQPTEGRSREGGLRLGEMERDCLIGYGATQLLLERLMISSDKFEVNACEECGLIGYNGWCTYCKSSKNMASLTIPYAAKLLFQELMAMNVVPRLVLDDAST</sequence>
<feature type="domain" description="RNA polymerase beta subunit protrusion" evidence="17">
    <location>
        <begin position="43"/>
        <end position="358"/>
    </location>
</feature>
<organism evidence="21 22">
    <name type="scientific">Gymnopilus junonius</name>
    <name type="common">Spectacular rustgill mushroom</name>
    <name type="synonym">Gymnopilus spectabilis subsp. junonius</name>
    <dbReference type="NCBI Taxonomy" id="109634"/>
    <lineage>
        <taxon>Eukaryota</taxon>
        <taxon>Fungi</taxon>
        <taxon>Dikarya</taxon>
        <taxon>Basidiomycota</taxon>
        <taxon>Agaricomycotina</taxon>
        <taxon>Agaricomycetes</taxon>
        <taxon>Agaricomycetidae</taxon>
        <taxon>Agaricales</taxon>
        <taxon>Agaricineae</taxon>
        <taxon>Hymenogastraceae</taxon>
        <taxon>Gymnopilus</taxon>
    </lineage>
</organism>
<dbReference type="GO" id="GO:0003677">
    <property type="term" value="F:DNA binding"/>
    <property type="evidence" value="ECO:0007669"/>
    <property type="project" value="InterPro"/>
</dbReference>
<evidence type="ECO:0000313" key="22">
    <source>
        <dbReference type="Proteomes" id="UP000724874"/>
    </source>
</evidence>
<evidence type="ECO:0000259" key="19">
    <source>
        <dbReference type="Pfam" id="PF04566"/>
    </source>
</evidence>
<comment type="caution">
    <text evidence="21">The sequence shown here is derived from an EMBL/GenBank/DDBJ whole genome shotgun (WGS) entry which is preliminary data.</text>
</comment>
<dbReference type="InterPro" id="IPR007647">
    <property type="entry name" value="RNA_pol_Rpb2_5"/>
</dbReference>
<evidence type="ECO:0000256" key="8">
    <source>
        <dbReference type="ARBA" id="ARBA00022833"/>
    </source>
</evidence>
<evidence type="ECO:0000259" key="14">
    <source>
        <dbReference type="Pfam" id="PF00562"/>
    </source>
</evidence>
<evidence type="ECO:0000259" key="16">
    <source>
        <dbReference type="Pfam" id="PF04561"/>
    </source>
</evidence>
<evidence type="ECO:0000256" key="1">
    <source>
        <dbReference type="ARBA" id="ARBA00004123"/>
    </source>
</evidence>
<evidence type="ECO:0000256" key="2">
    <source>
        <dbReference type="ARBA" id="ARBA00006835"/>
    </source>
</evidence>
<dbReference type="FunFam" id="3.90.1100.10:FF:000021">
    <property type="entry name" value="DNA-directed RNA polymerase subunit beta"/>
    <property type="match status" value="1"/>
</dbReference>
<dbReference type="InterPro" id="IPR007644">
    <property type="entry name" value="RNA_pol_bsu_protrusion"/>
</dbReference>
<comment type="function">
    <text evidence="13">DNA-dependent RNA polymerase catalyzes the transcription of DNA into RNA using the four ribonucleoside triphosphates as substrates.</text>
</comment>
<dbReference type="Gene3D" id="3.90.1800.10">
    <property type="entry name" value="RNA polymerase alpha subunit dimerisation domain"/>
    <property type="match status" value="1"/>
</dbReference>
<feature type="domain" description="RNA polymerase Rpb2" evidence="15">
    <location>
        <begin position="1002"/>
        <end position="1087"/>
    </location>
</feature>
<dbReference type="EMBL" id="JADNYJ010000025">
    <property type="protein sequence ID" value="KAF8904779.1"/>
    <property type="molecule type" value="Genomic_DNA"/>
</dbReference>
<dbReference type="GO" id="GO:0003899">
    <property type="term" value="F:DNA-directed RNA polymerase activity"/>
    <property type="evidence" value="ECO:0007669"/>
    <property type="project" value="UniProtKB-EC"/>
</dbReference>
<evidence type="ECO:0000259" key="18">
    <source>
        <dbReference type="Pfam" id="PF04565"/>
    </source>
</evidence>
<dbReference type="InterPro" id="IPR007642">
    <property type="entry name" value="RNA_pol_Rpb2_2"/>
</dbReference>
<dbReference type="InterPro" id="IPR007646">
    <property type="entry name" value="RNA_pol_Rpb2_4"/>
</dbReference>
<evidence type="ECO:0000256" key="11">
    <source>
        <dbReference type="ARBA" id="ARBA00048552"/>
    </source>
</evidence>
<dbReference type="AlphaFoldDB" id="A0A9P5TP71"/>
<dbReference type="InterPro" id="IPR007645">
    <property type="entry name" value="RNA_pol_Rpb2_3"/>
</dbReference>
<evidence type="ECO:0000256" key="6">
    <source>
        <dbReference type="ARBA" id="ARBA00022723"/>
    </source>
</evidence>
<dbReference type="GO" id="GO:0005634">
    <property type="term" value="C:nucleus"/>
    <property type="evidence" value="ECO:0007669"/>
    <property type="project" value="UniProtKB-SubCell"/>
</dbReference>
<dbReference type="Pfam" id="PF04567">
    <property type="entry name" value="RNA_pol_Rpb2_5"/>
    <property type="match status" value="1"/>
</dbReference>
<dbReference type="Pfam" id="PF04560">
    <property type="entry name" value="RNA_pol_Rpb2_7"/>
    <property type="match status" value="1"/>
</dbReference>
<feature type="domain" description="RNA polymerase Rpb2" evidence="20">
    <location>
        <begin position="582"/>
        <end position="614"/>
    </location>
</feature>
<dbReference type="GO" id="GO:0006383">
    <property type="term" value="P:transcription by RNA polymerase III"/>
    <property type="evidence" value="ECO:0007669"/>
    <property type="project" value="UniProtKB-ARBA"/>
</dbReference>
<feature type="domain" description="RNA polymerase Rpb2" evidence="18">
    <location>
        <begin position="400"/>
        <end position="463"/>
    </location>
</feature>
<feature type="domain" description="RNA polymerase Rpb2" evidence="16">
    <location>
        <begin position="237"/>
        <end position="328"/>
    </location>
</feature>
<comment type="subcellular location">
    <subcellularLocation>
        <location evidence="1">Nucleus</location>
    </subcellularLocation>
</comment>
<evidence type="ECO:0000256" key="4">
    <source>
        <dbReference type="ARBA" id="ARBA00022679"/>
    </source>
</evidence>
<dbReference type="OrthoDB" id="10248617at2759"/>
<dbReference type="FunFam" id="3.90.1070.20:FF:000002">
    <property type="entry name" value="DNA-directed RNA polymerase subunit beta"/>
    <property type="match status" value="1"/>
</dbReference>
<keyword evidence="22" id="KW-1185">Reference proteome</keyword>
<comment type="catalytic activity">
    <reaction evidence="11 13">
        <text>RNA(n) + a ribonucleoside 5'-triphosphate = RNA(n+1) + diphosphate</text>
        <dbReference type="Rhea" id="RHEA:21248"/>
        <dbReference type="Rhea" id="RHEA-COMP:14527"/>
        <dbReference type="Rhea" id="RHEA-COMP:17342"/>
        <dbReference type="ChEBI" id="CHEBI:33019"/>
        <dbReference type="ChEBI" id="CHEBI:61557"/>
        <dbReference type="ChEBI" id="CHEBI:140395"/>
        <dbReference type="EC" id="2.7.7.6"/>
    </reaction>
</comment>
<keyword evidence="6" id="KW-0479">Metal-binding</keyword>
<dbReference type="InterPro" id="IPR037033">
    <property type="entry name" value="DNA-dir_RNAP_su2_hyb_sf"/>
</dbReference>
<accession>A0A9P5TP71</accession>
<keyword evidence="3 13" id="KW-0240">DNA-directed RNA polymerase</keyword>
<dbReference type="EC" id="2.7.7.6" evidence="13"/>
<dbReference type="FunFam" id="2.40.270.10:FF:000011">
    <property type="entry name" value="DNA-directed RNA polymerase subunit beta"/>
    <property type="match status" value="1"/>
</dbReference>
<evidence type="ECO:0000259" key="15">
    <source>
        <dbReference type="Pfam" id="PF04560"/>
    </source>
</evidence>